<evidence type="ECO:0000256" key="1">
    <source>
        <dbReference type="ARBA" id="ARBA00004589"/>
    </source>
</evidence>
<feature type="compositionally biased region" description="Low complexity" evidence="9">
    <location>
        <begin position="110"/>
        <end position="131"/>
    </location>
</feature>
<comment type="caution">
    <text evidence="13">The sequence shown here is derived from an EMBL/GenBank/DDBJ whole genome shotgun (WGS) entry which is preliminary data.</text>
</comment>
<evidence type="ECO:0000313" key="14">
    <source>
        <dbReference type="Proteomes" id="UP001338125"/>
    </source>
</evidence>
<accession>A0ABR0SGR1</accession>
<keyword evidence="5" id="KW-0325">Glycoprotein</keyword>
<feature type="region of interest" description="Disordered" evidence="9">
    <location>
        <begin position="247"/>
        <end position="268"/>
    </location>
</feature>
<evidence type="ECO:0000256" key="4">
    <source>
        <dbReference type="ARBA" id="ARBA00022525"/>
    </source>
</evidence>
<feature type="region of interest" description="Disordered" evidence="9">
    <location>
        <begin position="110"/>
        <end position="205"/>
    </location>
</feature>
<keyword evidence="10" id="KW-0812">Transmembrane</keyword>
<keyword evidence="7" id="KW-1015">Disulfide bond</keyword>
<evidence type="ECO:0000313" key="13">
    <source>
        <dbReference type="EMBL" id="KAK5990960.1"/>
    </source>
</evidence>
<reference evidence="13 14" key="1">
    <citation type="submission" date="2024-01" db="EMBL/GenBank/DDBJ databases">
        <title>Complete genome of Cladobotryum mycophilum ATHUM6906.</title>
        <authorList>
            <person name="Christinaki A.C."/>
            <person name="Myridakis A.I."/>
            <person name="Kouvelis V.N."/>
        </authorList>
    </citation>
    <scope>NUCLEOTIDE SEQUENCE [LARGE SCALE GENOMIC DNA]</scope>
    <source>
        <strain evidence="13 14">ATHUM6906</strain>
    </source>
</reference>
<proteinExistence type="inferred from homology"/>
<gene>
    <name evidence="13" type="ORF">PT974_09235</name>
</gene>
<dbReference type="InterPro" id="IPR008427">
    <property type="entry name" value="Extracellular_membr_CFEM_dom"/>
</dbReference>
<dbReference type="PANTHER" id="PTHR16861:SF4">
    <property type="entry name" value="SH3 DOMAIN PROTEIN (AFU_ORTHOLOGUE AFUA_1G13610)"/>
    <property type="match status" value="1"/>
</dbReference>
<organism evidence="13 14">
    <name type="scientific">Cladobotryum mycophilum</name>
    <dbReference type="NCBI Taxonomy" id="491253"/>
    <lineage>
        <taxon>Eukaryota</taxon>
        <taxon>Fungi</taxon>
        <taxon>Dikarya</taxon>
        <taxon>Ascomycota</taxon>
        <taxon>Pezizomycotina</taxon>
        <taxon>Sordariomycetes</taxon>
        <taxon>Hypocreomycetidae</taxon>
        <taxon>Hypocreales</taxon>
        <taxon>Hypocreaceae</taxon>
        <taxon>Cladobotryum</taxon>
    </lineage>
</organism>
<evidence type="ECO:0000256" key="2">
    <source>
        <dbReference type="ARBA" id="ARBA00004613"/>
    </source>
</evidence>
<evidence type="ECO:0000256" key="8">
    <source>
        <dbReference type="ARBA" id="ARBA00023288"/>
    </source>
</evidence>
<evidence type="ECO:0000256" key="5">
    <source>
        <dbReference type="ARBA" id="ARBA00022622"/>
    </source>
</evidence>
<evidence type="ECO:0000256" key="6">
    <source>
        <dbReference type="ARBA" id="ARBA00022729"/>
    </source>
</evidence>
<feature type="compositionally biased region" description="Polar residues" evidence="9">
    <location>
        <begin position="132"/>
        <end position="144"/>
    </location>
</feature>
<evidence type="ECO:0000256" key="7">
    <source>
        <dbReference type="ARBA" id="ARBA00023157"/>
    </source>
</evidence>
<keyword evidence="6 11" id="KW-0732">Signal</keyword>
<evidence type="ECO:0000256" key="3">
    <source>
        <dbReference type="ARBA" id="ARBA00010031"/>
    </source>
</evidence>
<evidence type="ECO:0000256" key="9">
    <source>
        <dbReference type="SAM" id="MobiDB-lite"/>
    </source>
</evidence>
<protein>
    <recommendedName>
        <fullName evidence="12">CFEM domain-containing protein</fullName>
    </recommendedName>
</protein>
<feature type="chain" id="PRO_5045593770" description="CFEM domain-containing protein" evidence="11">
    <location>
        <begin position="23"/>
        <end position="295"/>
    </location>
</feature>
<evidence type="ECO:0000256" key="10">
    <source>
        <dbReference type="SAM" id="Phobius"/>
    </source>
</evidence>
<name>A0ABR0SGR1_9HYPO</name>
<dbReference type="Proteomes" id="UP001338125">
    <property type="component" value="Unassembled WGS sequence"/>
</dbReference>
<comment type="subcellular location">
    <subcellularLocation>
        <location evidence="1">Membrane</location>
        <topology evidence="1">Lipid-anchor</topology>
        <topology evidence="1">GPI-anchor</topology>
    </subcellularLocation>
    <subcellularLocation>
        <location evidence="2">Secreted</location>
    </subcellularLocation>
</comment>
<comment type="similarity">
    <text evidence="3">Belongs to the RBT5 family.</text>
</comment>
<keyword evidence="8" id="KW-0449">Lipoprotein</keyword>
<keyword evidence="5" id="KW-0336">GPI-anchor</keyword>
<keyword evidence="4" id="KW-0964">Secreted</keyword>
<keyword evidence="10" id="KW-1133">Transmembrane helix</keyword>
<dbReference type="Pfam" id="PF05730">
    <property type="entry name" value="CFEM"/>
    <property type="match status" value="1"/>
</dbReference>
<dbReference type="EMBL" id="JAVFKD010000014">
    <property type="protein sequence ID" value="KAK5990960.1"/>
    <property type="molecule type" value="Genomic_DNA"/>
</dbReference>
<evidence type="ECO:0000256" key="11">
    <source>
        <dbReference type="SAM" id="SignalP"/>
    </source>
</evidence>
<feature type="domain" description="CFEM" evidence="12">
    <location>
        <begin position="21"/>
        <end position="87"/>
    </location>
</feature>
<feature type="signal peptide" evidence="11">
    <location>
        <begin position="1"/>
        <end position="22"/>
    </location>
</feature>
<dbReference type="SMART" id="SM00747">
    <property type="entry name" value="CFEM"/>
    <property type="match status" value="1"/>
</dbReference>
<dbReference type="PANTHER" id="PTHR16861">
    <property type="entry name" value="GLYCOPROTEIN 38"/>
    <property type="match status" value="1"/>
</dbReference>
<keyword evidence="14" id="KW-1185">Reference proteome</keyword>
<keyword evidence="10" id="KW-0472">Membrane</keyword>
<evidence type="ECO:0000259" key="12">
    <source>
        <dbReference type="SMART" id="SM00747"/>
    </source>
</evidence>
<feature type="transmembrane region" description="Helical" evidence="10">
    <location>
        <begin position="211"/>
        <end position="236"/>
    </location>
</feature>
<feature type="compositionally biased region" description="Low complexity" evidence="9">
    <location>
        <begin position="145"/>
        <end position="200"/>
    </location>
</feature>
<sequence>MRRFILCVLGALSVIDIHGVLAQDAPACVPACLNQLRGEFAKFACTSADDAACLCANSDFFFGVRDCAPSCATDVQVHDFLAGSFCQGKSLPFTPTETLPAATQTTLAATTEPPITTSSPPTSAPIESSTSLPTTTEASSEPGLSTTAPPTTSETASPTTSASSSTTLDSTVSTTPPSTASVTPATATSGSETSETSAVSPSPANSGLSQAAVIGIGVGIGAAVIAIAFVAIFLVLRNRKRAPRQSIDISKSFPGSGRTHPNPDQGPFEKYASDIEMVSNRYEDMVPRAQPRTLV</sequence>